<dbReference type="Pfam" id="PF00010">
    <property type="entry name" value="HLH"/>
    <property type="match status" value="1"/>
</dbReference>
<evidence type="ECO:0000256" key="1">
    <source>
        <dbReference type="SAM" id="MobiDB-lite"/>
    </source>
</evidence>
<organism evidence="3 4">
    <name type="scientific">Cladophialophora chaetospira</name>
    <dbReference type="NCBI Taxonomy" id="386627"/>
    <lineage>
        <taxon>Eukaryota</taxon>
        <taxon>Fungi</taxon>
        <taxon>Dikarya</taxon>
        <taxon>Ascomycota</taxon>
        <taxon>Pezizomycotina</taxon>
        <taxon>Eurotiomycetes</taxon>
        <taxon>Chaetothyriomycetidae</taxon>
        <taxon>Chaetothyriales</taxon>
        <taxon>Herpotrichiellaceae</taxon>
        <taxon>Cladophialophora</taxon>
    </lineage>
</organism>
<dbReference type="SUPFAM" id="SSF47459">
    <property type="entry name" value="HLH, helix-loop-helix DNA-binding domain"/>
    <property type="match status" value="1"/>
</dbReference>
<dbReference type="PANTHER" id="PTHR47336">
    <property type="entry name" value="TRANSCRIPTION FACTOR HMS1-RELATED"/>
    <property type="match status" value="1"/>
</dbReference>
<keyword evidence="4" id="KW-1185">Reference proteome</keyword>
<reference evidence="3" key="1">
    <citation type="submission" date="2022-10" db="EMBL/GenBank/DDBJ databases">
        <title>Culturing micro-colonial fungi from biological soil crusts in the Mojave desert and describing Neophaeococcomyces mojavensis, and introducing the new genera and species Taxawa tesnikishii.</title>
        <authorList>
            <person name="Kurbessoian T."/>
            <person name="Stajich J.E."/>
        </authorList>
    </citation>
    <scope>NUCLEOTIDE SEQUENCE</scope>
    <source>
        <strain evidence="3">TK_41</strain>
    </source>
</reference>
<feature type="region of interest" description="Disordered" evidence="1">
    <location>
        <begin position="107"/>
        <end position="188"/>
    </location>
</feature>
<evidence type="ECO:0000313" key="4">
    <source>
        <dbReference type="Proteomes" id="UP001172673"/>
    </source>
</evidence>
<evidence type="ECO:0000313" key="3">
    <source>
        <dbReference type="EMBL" id="KAJ9606748.1"/>
    </source>
</evidence>
<dbReference type="EMBL" id="JAPDRK010000013">
    <property type="protein sequence ID" value="KAJ9606748.1"/>
    <property type="molecule type" value="Genomic_DNA"/>
</dbReference>
<dbReference type="AlphaFoldDB" id="A0AA38X4Y6"/>
<evidence type="ECO:0000259" key="2">
    <source>
        <dbReference type="PROSITE" id="PS50888"/>
    </source>
</evidence>
<dbReference type="SMART" id="SM00353">
    <property type="entry name" value="HLH"/>
    <property type="match status" value="1"/>
</dbReference>
<name>A0AA38X4Y6_9EURO</name>
<dbReference type="PANTHER" id="PTHR47336:SF2">
    <property type="entry name" value="TRANSCRIPTION FACTOR HMS1-RELATED"/>
    <property type="match status" value="1"/>
</dbReference>
<protein>
    <submittedName>
        <fullName evidence="3">BHLH/Zip transcription factor</fullName>
    </submittedName>
</protein>
<feature type="compositionally biased region" description="Low complexity" evidence="1">
    <location>
        <begin position="139"/>
        <end position="154"/>
    </location>
</feature>
<dbReference type="GO" id="GO:0046983">
    <property type="term" value="F:protein dimerization activity"/>
    <property type="evidence" value="ECO:0007669"/>
    <property type="project" value="InterPro"/>
</dbReference>
<sequence length="295" mass="32889">MTYYQESFFLDQFHDEAHFTGFHTDDDDQHSAAIRCFDLWSPSLEPQPQLDCASYAVRANSMDSSYVSPYLESLESPFAETAAALEVQSSSSSPLEYQSYQSPNDEQWAFFDSKPDAPAPAPTSSATSADINPSTTKATSPPRGRSTRSSTTNPHSKKGGRPRKKRHPSSSPSDSDSALRKAKHAHSVIERRYRDNLNGKMMQLHRVLSVVEAGQSLRSTGAVLDDSETKVSSKVRKSDIMTRAIGYIQKSEIQLKWLGEELVRLREQVGVCQGVGRGGERERFAGVQLQRQRQR</sequence>
<dbReference type="Gene3D" id="4.10.280.10">
    <property type="entry name" value="Helix-loop-helix DNA-binding domain"/>
    <property type="match status" value="1"/>
</dbReference>
<dbReference type="PROSITE" id="PS50888">
    <property type="entry name" value="BHLH"/>
    <property type="match status" value="1"/>
</dbReference>
<feature type="domain" description="BHLH" evidence="2">
    <location>
        <begin position="181"/>
        <end position="251"/>
    </location>
</feature>
<comment type="caution">
    <text evidence="3">The sequence shown here is derived from an EMBL/GenBank/DDBJ whole genome shotgun (WGS) entry which is preliminary data.</text>
</comment>
<proteinExistence type="predicted"/>
<dbReference type="InterPro" id="IPR036638">
    <property type="entry name" value="HLH_DNA-bd_sf"/>
</dbReference>
<feature type="compositionally biased region" description="Basic residues" evidence="1">
    <location>
        <begin position="155"/>
        <end position="168"/>
    </location>
</feature>
<dbReference type="InterPro" id="IPR052099">
    <property type="entry name" value="Regulatory_TF_Diverse"/>
</dbReference>
<dbReference type="InterPro" id="IPR011598">
    <property type="entry name" value="bHLH_dom"/>
</dbReference>
<accession>A0AA38X4Y6</accession>
<gene>
    <name evidence="3" type="primary">RTG3_2</name>
    <name evidence="3" type="ORF">H2200_008757</name>
</gene>
<dbReference type="Proteomes" id="UP001172673">
    <property type="component" value="Unassembled WGS sequence"/>
</dbReference>